<dbReference type="Proteomes" id="UP000474296">
    <property type="component" value="Unassembled WGS sequence"/>
</dbReference>
<evidence type="ECO:0000256" key="1">
    <source>
        <dbReference type="ARBA" id="ARBA00006284"/>
    </source>
</evidence>
<organism evidence="5 6">
    <name type="scientific">Spongiivirga citrea</name>
    <dbReference type="NCBI Taxonomy" id="1481457"/>
    <lineage>
        <taxon>Bacteria</taxon>
        <taxon>Pseudomonadati</taxon>
        <taxon>Bacteroidota</taxon>
        <taxon>Flavobacteriia</taxon>
        <taxon>Flavobacteriales</taxon>
        <taxon>Flavobacteriaceae</taxon>
        <taxon>Spongiivirga</taxon>
    </lineage>
</organism>
<proteinExistence type="inferred from homology"/>
<dbReference type="Gene3D" id="3.40.50.10350">
    <property type="entry name" value="Glycerate kinase, domain 1"/>
    <property type="match status" value="1"/>
</dbReference>
<protein>
    <submittedName>
        <fullName evidence="5">Glycerate kinase</fullName>
        <ecNumber evidence="5">2.7.1.-</ecNumber>
    </submittedName>
</protein>
<dbReference type="RefSeq" id="WP_164030000.1">
    <property type="nucleotide sequence ID" value="NZ_JAABOQ010000002.1"/>
</dbReference>
<sequence>MKFVIAPDKYKGSLTGVEFCNAVEKGLLKVFPDATITKIPLGDGGDGTLQALKHSMDGVIIKVKVNDPVFRPIEAKYLFNAESKTAFIEMAEASGLRLLKEDEINCLNTSSYGTGEIIKDALKKGVKYLYLGIGGSATNEAGIGMATALGFRFLDENGETVHPIGKNLNRVRNIETSNVSPLLKDIEVKVACDVNNTLHGQNGAAYVYAPQKGADDKAVAHLDKGLQNIAKVISSDLNIGLQDIPGTGAAGGMGAGAIAFLKAELTSGIEMIKDIVDFEAKITGADWIITGEGKLDNQTLSGKTVKGVQTSAEKNKIPVAAFCGVVDLTIQEQNELGLSYVSSILNEVADLKTAISSSYDNLVKTSYNFAQLLKANY</sequence>
<evidence type="ECO:0000256" key="4">
    <source>
        <dbReference type="PIRNR" id="PIRNR006078"/>
    </source>
</evidence>
<comment type="similarity">
    <text evidence="1 4">Belongs to the glycerate kinase type-1 family.</text>
</comment>
<dbReference type="InterPro" id="IPR004381">
    <property type="entry name" value="Glycerate_kinase"/>
</dbReference>
<accession>A0A6M0CKX6</accession>
<dbReference type="EMBL" id="JAABOQ010000002">
    <property type="protein sequence ID" value="NER16644.1"/>
    <property type="molecule type" value="Genomic_DNA"/>
</dbReference>
<evidence type="ECO:0000313" key="5">
    <source>
        <dbReference type="EMBL" id="NER16644.1"/>
    </source>
</evidence>
<dbReference type="EC" id="2.7.1.-" evidence="5"/>
<keyword evidence="3 4" id="KW-0418">Kinase</keyword>
<dbReference type="Pfam" id="PF02595">
    <property type="entry name" value="Gly_kinase"/>
    <property type="match status" value="1"/>
</dbReference>
<keyword evidence="6" id="KW-1185">Reference proteome</keyword>
<comment type="caution">
    <text evidence="5">The sequence shown here is derived from an EMBL/GenBank/DDBJ whole genome shotgun (WGS) entry which is preliminary data.</text>
</comment>
<dbReference type="PANTHER" id="PTHR21599:SF0">
    <property type="entry name" value="GLYCERATE KINASE"/>
    <property type="match status" value="1"/>
</dbReference>
<dbReference type="GO" id="GO:0008887">
    <property type="term" value="F:glycerate kinase activity"/>
    <property type="evidence" value="ECO:0007669"/>
    <property type="project" value="UniProtKB-UniRule"/>
</dbReference>
<dbReference type="PIRSF" id="PIRSF006078">
    <property type="entry name" value="GlxK"/>
    <property type="match status" value="1"/>
</dbReference>
<dbReference type="AlphaFoldDB" id="A0A6M0CKX6"/>
<dbReference type="InterPro" id="IPR018197">
    <property type="entry name" value="Glycerate_kinase_RE-like"/>
</dbReference>
<gene>
    <name evidence="5" type="ORF">GWK10_05445</name>
</gene>
<dbReference type="PANTHER" id="PTHR21599">
    <property type="entry name" value="GLYCERATE KINASE"/>
    <property type="match status" value="1"/>
</dbReference>
<name>A0A6M0CKX6_9FLAO</name>
<evidence type="ECO:0000256" key="2">
    <source>
        <dbReference type="ARBA" id="ARBA00022679"/>
    </source>
</evidence>
<dbReference type="GO" id="GO:0031388">
    <property type="term" value="P:organic acid phosphorylation"/>
    <property type="evidence" value="ECO:0007669"/>
    <property type="project" value="UniProtKB-UniRule"/>
</dbReference>
<dbReference type="InterPro" id="IPR036129">
    <property type="entry name" value="Glycerate_kinase_sf"/>
</dbReference>
<evidence type="ECO:0000313" key="6">
    <source>
        <dbReference type="Proteomes" id="UP000474296"/>
    </source>
</evidence>
<dbReference type="SUPFAM" id="SSF110738">
    <property type="entry name" value="Glycerate kinase I"/>
    <property type="match status" value="1"/>
</dbReference>
<evidence type="ECO:0000256" key="3">
    <source>
        <dbReference type="ARBA" id="ARBA00022777"/>
    </source>
</evidence>
<reference evidence="5 6" key="1">
    <citation type="submission" date="2020-01" db="EMBL/GenBank/DDBJ databases">
        <title>Spongiivirga citrea KCTC 32990T.</title>
        <authorList>
            <person name="Wang G."/>
        </authorList>
    </citation>
    <scope>NUCLEOTIDE SEQUENCE [LARGE SCALE GENOMIC DNA]</scope>
    <source>
        <strain evidence="5 6">KCTC 32990</strain>
    </source>
</reference>
<dbReference type="NCBIfam" id="TIGR00045">
    <property type="entry name" value="glycerate kinase"/>
    <property type="match status" value="1"/>
</dbReference>
<dbReference type="Gene3D" id="3.90.1510.10">
    <property type="entry name" value="Glycerate kinase, domain 2"/>
    <property type="match status" value="1"/>
</dbReference>
<keyword evidence="2 4" id="KW-0808">Transferase</keyword>
<dbReference type="InterPro" id="IPR018193">
    <property type="entry name" value="Glyc_kinase_flavodox-like_fold"/>
</dbReference>